<dbReference type="Gene3D" id="3.20.20.20">
    <property type="entry name" value="Dihydropteroate synthase-like"/>
    <property type="match status" value="1"/>
</dbReference>
<dbReference type="NCBIfam" id="TIGR01496">
    <property type="entry name" value="DHPS"/>
    <property type="match status" value="1"/>
</dbReference>
<dbReference type="CDD" id="cd00739">
    <property type="entry name" value="DHPS"/>
    <property type="match status" value="1"/>
</dbReference>
<dbReference type="OrthoDB" id="9811744at2"/>
<sequence>MTAPAPHHRPTPDATELLAVRDRTLVMGVVNVTPDSFSDGGQWFEQEAAIAHGREVVAAGADIVDVGGESTRPGAERPSVEEELRRVLPVVTALAAEGAVVSVDTMRASVARAAVDAGATIVNDVSGGLADAEMVPWVAANRLAFVAMHWRGHSTGMQSLAVYDDVVEDVVRELAQRRDALLEGGIDEDLLVLDPGLGFAKNADHNWALMAALPALHELGLPVLLGASRKTFLGRLGRPEGAEPRPPAERDVETTATSVMAAMAGLWCVRVHDVASTVRALTVVQAALEHAPEDLEDIEDLDALEDLGR</sequence>
<keyword evidence="10 12" id="KW-0289">Folate biosynthesis</keyword>
<dbReference type="PROSITE" id="PS50972">
    <property type="entry name" value="PTERIN_BINDING"/>
    <property type="match status" value="1"/>
</dbReference>
<dbReference type="PANTHER" id="PTHR20941">
    <property type="entry name" value="FOLATE SYNTHESIS PROTEINS"/>
    <property type="match status" value="1"/>
</dbReference>
<accession>A0A512D513</accession>
<keyword evidence="15" id="KW-1185">Reference proteome</keyword>
<dbReference type="PROSITE" id="PS00793">
    <property type="entry name" value="DHPS_2"/>
    <property type="match status" value="1"/>
</dbReference>
<dbReference type="InterPro" id="IPR011005">
    <property type="entry name" value="Dihydropteroate_synth-like_sf"/>
</dbReference>
<dbReference type="PROSITE" id="PS00792">
    <property type="entry name" value="DHPS_1"/>
    <property type="match status" value="1"/>
</dbReference>
<organism evidence="14 15">
    <name type="scientific">Terrabacter aerolatus</name>
    <dbReference type="NCBI Taxonomy" id="422442"/>
    <lineage>
        <taxon>Bacteria</taxon>
        <taxon>Bacillati</taxon>
        <taxon>Actinomycetota</taxon>
        <taxon>Actinomycetes</taxon>
        <taxon>Micrococcales</taxon>
        <taxon>Intrasporangiaceae</taxon>
        <taxon>Terrabacter</taxon>
    </lineage>
</organism>
<dbReference type="FunFam" id="3.20.20.20:FF:000006">
    <property type="entry name" value="Dihydropteroate synthase"/>
    <property type="match status" value="1"/>
</dbReference>
<dbReference type="PANTHER" id="PTHR20941:SF1">
    <property type="entry name" value="FOLIC ACID SYNTHESIS PROTEIN FOL1"/>
    <property type="match status" value="1"/>
</dbReference>
<evidence type="ECO:0000256" key="6">
    <source>
        <dbReference type="ARBA" id="ARBA00016919"/>
    </source>
</evidence>
<evidence type="ECO:0000256" key="4">
    <source>
        <dbReference type="ARBA" id="ARBA00009503"/>
    </source>
</evidence>
<dbReference type="Proteomes" id="UP000321534">
    <property type="component" value="Unassembled WGS sequence"/>
</dbReference>
<evidence type="ECO:0000256" key="5">
    <source>
        <dbReference type="ARBA" id="ARBA00012458"/>
    </source>
</evidence>
<dbReference type="UniPathway" id="UPA00077">
    <property type="reaction ID" value="UER00156"/>
</dbReference>
<dbReference type="InterPro" id="IPR000489">
    <property type="entry name" value="Pterin-binding_dom"/>
</dbReference>
<dbReference type="GO" id="GO:0004156">
    <property type="term" value="F:dihydropteroate synthase activity"/>
    <property type="evidence" value="ECO:0007669"/>
    <property type="project" value="UniProtKB-EC"/>
</dbReference>
<proteinExistence type="inferred from homology"/>
<comment type="cofactor">
    <cofactor evidence="2 12">
        <name>Mg(2+)</name>
        <dbReference type="ChEBI" id="CHEBI:18420"/>
    </cofactor>
</comment>
<evidence type="ECO:0000259" key="13">
    <source>
        <dbReference type="PROSITE" id="PS50972"/>
    </source>
</evidence>
<comment type="caution">
    <text evidence="14">The sequence shown here is derived from an EMBL/GenBank/DDBJ whole genome shotgun (WGS) entry which is preliminary data.</text>
</comment>
<keyword evidence="8 12" id="KW-0479">Metal-binding</keyword>
<evidence type="ECO:0000313" key="15">
    <source>
        <dbReference type="Proteomes" id="UP000321534"/>
    </source>
</evidence>
<comment type="pathway">
    <text evidence="3 12">Cofactor biosynthesis; tetrahydrofolate biosynthesis; 7,8-dihydrofolate from 2-amino-4-hydroxy-6-hydroxymethyl-7,8-dihydropteridine diphosphate and 4-aminobenzoate: step 1/2.</text>
</comment>
<feature type="domain" description="Pterin-binding" evidence="13">
    <location>
        <begin position="24"/>
        <end position="282"/>
    </location>
</feature>
<name>A0A512D513_9MICO</name>
<dbReference type="GO" id="GO:0005829">
    <property type="term" value="C:cytosol"/>
    <property type="evidence" value="ECO:0007669"/>
    <property type="project" value="TreeGrafter"/>
</dbReference>
<evidence type="ECO:0000256" key="3">
    <source>
        <dbReference type="ARBA" id="ARBA00004763"/>
    </source>
</evidence>
<dbReference type="InterPro" id="IPR045031">
    <property type="entry name" value="DHP_synth-like"/>
</dbReference>
<evidence type="ECO:0000256" key="10">
    <source>
        <dbReference type="ARBA" id="ARBA00022909"/>
    </source>
</evidence>
<dbReference type="GO" id="GO:0046654">
    <property type="term" value="P:tetrahydrofolate biosynthetic process"/>
    <property type="evidence" value="ECO:0007669"/>
    <property type="project" value="UniProtKB-UniPathway"/>
</dbReference>
<keyword evidence="7 12" id="KW-0808">Transferase</keyword>
<keyword evidence="9 12" id="KW-0460">Magnesium</keyword>
<dbReference type="RefSeq" id="WP_147067960.1">
    <property type="nucleotide sequence ID" value="NZ_BAAARO010000007.1"/>
</dbReference>
<dbReference type="GO" id="GO:0046872">
    <property type="term" value="F:metal ion binding"/>
    <property type="evidence" value="ECO:0007669"/>
    <property type="project" value="UniProtKB-KW"/>
</dbReference>
<dbReference type="AlphaFoldDB" id="A0A512D513"/>
<comment type="function">
    <text evidence="12">Catalyzes the condensation of para-aminobenzoate (pABA) with 6-hydroxymethyl-7,8-dihydropterin diphosphate (DHPt-PP) to form 7,8-dihydropteroate (H2Pte), the immediate precursor of folate derivatives.</text>
</comment>
<dbReference type="GO" id="GO:0046656">
    <property type="term" value="P:folic acid biosynthetic process"/>
    <property type="evidence" value="ECO:0007669"/>
    <property type="project" value="UniProtKB-KW"/>
</dbReference>
<evidence type="ECO:0000256" key="11">
    <source>
        <dbReference type="ARBA" id="ARBA00030193"/>
    </source>
</evidence>
<dbReference type="EMBL" id="BJYX01000022">
    <property type="protein sequence ID" value="GEO31565.1"/>
    <property type="molecule type" value="Genomic_DNA"/>
</dbReference>
<evidence type="ECO:0000313" key="14">
    <source>
        <dbReference type="EMBL" id="GEO31565.1"/>
    </source>
</evidence>
<reference evidence="14 15" key="1">
    <citation type="submission" date="2019-07" db="EMBL/GenBank/DDBJ databases">
        <title>Whole genome shotgun sequence of Terrabacter aerolatus NBRC 106305.</title>
        <authorList>
            <person name="Hosoyama A."/>
            <person name="Uohara A."/>
            <person name="Ohji S."/>
            <person name="Ichikawa N."/>
        </authorList>
    </citation>
    <scope>NUCLEOTIDE SEQUENCE [LARGE SCALE GENOMIC DNA]</scope>
    <source>
        <strain evidence="14 15">NBRC 106305</strain>
    </source>
</reference>
<protein>
    <recommendedName>
        <fullName evidence="6 12">Dihydropteroate synthase</fullName>
        <shortName evidence="12">DHPS</shortName>
        <ecNumber evidence="5 12">2.5.1.15</ecNumber>
    </recommendedName>
    <alternativeName>
        <fullName evidence="11 12">Dihydropteroate pyrophosphorylase</fullName>
    </alternativeName>
</protein>
<evidence type="ECO:0000256" key="2">
    <source>
        <dbReference type="ARBA" id="ARBA00001946"/>
    </source>
</evidence>
<dbReference type="Pfam" id="PF00809">
    <property type="entry name" value="Pterin_bind"/>
    <property type="match status" value="1"/>
</dbReference>
<dbReference type="SUPFAM" id="SSF51717">
    <property type="entry name" value="Dihydropteroate synthetase-like"/>
    <property type="match status" value="1"/>
</dbReference>
<comment type="similarity">
    <text evidence="4 12">Belongs to the DHPS family.</text>
</comment>
<gene>
    <name evidence="14" type="ORF">TAE01_33750</name>
</gene>
<evidence type="ECO:0000256" key="8">
    <source>
        <dbReference type="ARBA" id="ARBA00022723"/>
    </source>
</evidence>
<evidence type="ECO:0000256" key="12">
    <source>
        <dbReference type="RuleBase" id="RU361205"/>
    </source>
</evidence>
<dbReference type="InterPro" id="IPR006390">
    <property type="entry name" value="DHP_synth_dom"/>
</dbReference>
<dbReference type="EC" id="2.5.1.15" evidence="5 12"/>
<evidence type="ECO:0000256" key="7">
    <source>
        <dbReference type="ARBA" id="ARBA00022679"/>
    </source>
</evidence>
<comment type="catalytic activity">
    <reaction evidence="1">
        <text>(7,8-dihydropterin-6-yl)methyl diphosphate + 4-aminobenzoate = 7,8-dihydropteroate + diphosphate</text>
        <dbReference type="Rhea" id="RHEA:19949"/>
        <dbReference type="ChEBI" id="CHEBI:17836"/>
        <dbReference type="ChEBI" id="CHEBI:17839"/>
        <dbReference type="ChEBI" id="CHEBI:33019"/>
        <dbReference type="ChEBI" id="CHEBI:72950"/>
        <dbReference type="EC" id="2.5.1.15"/>
    </reaction>
</comment>
<evidence type="ECO:0000256" key="1">
    <source>
        <dbReference type="ARBA" id="ARBA00000012"/>
    </source>
</evidence>
<evidence type="ECO:0000256" key="9">
    <source>
        <dbReference type="ARBA" id="ARBA00022842"/>
    </source>
</evidence>